<dbReference type="EMBL" id="CP009654">
    <property type="protein sequence ID" value="APC97956.1"/>
    <property type="molecule type" value="Genomic_DNA"/>
</dbReference>
<protein>
    <submittedName>
        <fullName evidence="2">Putative c4-dicarboxylate anaerobic carrier</fullName>
    </submittedName>
</protein>
<dbReference type="OrthoDB" id="255482at2"/>
<proteinExistence type="predicted"/>
<organism evidence="2 3">
    <name type="scientific">Francisella frigiditurris</name>
    <dbReference type="NCBI Taxonomy" id="1542390"/>
    <lineage>
        <taxon>Bacteria</taxon>
        <taxon>Pseudomonadati</taxon>
        <taxon>Pseudomonadota</taxon>
        <taxon>Gammaproteobacteria</taxon>
        <taxon>Thiotrichales</taxon>
        <taxon>Francisellaceae</taxon>
        <taxon>Francisella</taxon>
    </lineage>
</organism>
<keyword evidence="1" id="KW-0812">Transmembrane</keyword>
<evidence type="ECO:0000313" key="3">
    <source>
        <dbReference type="Proteomes" id="UP000182521"/>
    </source>
</evidence>
<dbReference type="AlphaFoldDB" id="A0A1J0KWF0"/>
<dbReference type="KEGG" id="frc:KX01_437"/>
<evidence type="ECO:0000313" key="2">
    <source>
        <dbReference type="EMBL" id="APC97956.1"/>
    </source>
</evidence>
<feature type="transmembrane region" description="Helical" evidence="1">
    <location>
        <begin position="76"/>
        <end position="97"/>
    </location>
</feature>
<keyword evidence="1" id="KW-1133">Transmembrane helix</keyword>
<keyword evidence="3" id="KW-1185">Reference proteome</keyword>
<gene>
    <name evidence="2" type="ORF">KX01_437</name>
</gene>
<dbReference type="Proteomes" id="UP000182521">
    <property type="component" value="Chromosome"/>
</dbReference>
<sequence>MVVVASYLVPVGKFDVKEISYISDGNTLIKKVLVANSFQFKLDESNKPETDPIKIFTTGDNDSHGFTNFVCNGLTAGSHTGGAISIIMIIIAVAINYH</sequence>
<keyword evidence="1" id="KW-0472">Membrane</keyword>
<accession>A0A1J0KWF0</accession>
<dbReference type="STRING" id="1542390.KX01_437"/>
<name>A0A1J0KWF0_9GAMM</name>
<dbReference type="RefSeq" id="WP_071663426.1">
    <property type="nucleotide sequence ID" value="NZ_CP009654.1"/>
</dbReference>
<reference evidence="3" key="1">
    <citation type="submission" date="2014-10" db="EMBL/GenBank/DDBJ databases">
        <authorList>
            <person name="Kuske C.R."/>
            <person name="Challacombe J.F."/>
            <person name="Daligault H.E."/>
            <person name="Davenport K.W."/>
            <person name="Johnson S.L."/>
            <person name="Siddaramappa S."/>
            <person name="Petersen J.M."/>
        </authorList>
    </citation>
    <scope>NUCLEOTIDE SEQUENCE [LARGE SCALE GENOMIC DNA]</scope>
    <source>
        <strain evidence="3">CA97-1460</strain>
    </source>
</reference>
<evidence type="ECO:0000256" key="1">
    <source>
        <dbReference type="SAM" id="Phobius"/>
    </source>
</evidence>